<proteinExistence type="predicted"/>
<gene>
    <name evidence="1" type="ORF">V865_004920</name>
</gene>
<dbReference type="KEGG" id="ker:91103721"/>
<dbReference type="GeneID" id="91103721"/>
<sequence length="895" mass="98058">MDGDNEMNVDGSIGETSKAGLRRMRRLASQIPHLQSSPRGAIHHTTSTLIYPTPPSSHIQGYLTSSIFNSSHPKKLPTPPILQPGEQISHSPDGLWTVIYHPSPIPESTPEGTLAIYHSDQSLSPNTSPSSIIPLSTFSLPSSPLSVTHLYPPRVHLVGSRSKPAGPNPLEVEYDSVNGPSFVVLLESSIWYLYSTPVINGPVTSWTMTYLTSPIHTRYHTSSITSSDGLFPGNGFKIKKGWTGLVPSNKGIWAGWETIGGERGVTRVEVGKDKYGKVYLQSTPMPTLPRVTDIPFDENQYEQELQGIIFVSLARNYGGETIKMEKENVSGMQVDNEGEGIKEDREVEKVGAVLVFNDTSRPSSAPVSRTRIQLHSFERRAIELAQGFNDISSGQGDIVTSWDWSTVPDPIRHYASPTNTSIIALYPLLSLPPYALALAIISQPSGLSLVHINLSANQWTTVGDPIALGELRGEVDLDLVVSQGVTRGQMGLAALIGKESAPALLVLPRLEGQPTLDRSSNEVSIGSDAATSIILAEKDGIGWADVIRAAIGSTGVGKRKDLIANISKQIYTLGMDLVEIDELNLLLKAQIALFSSTEDARLDLASDILRLNEASHLVDRCAIFEKDGQIGFDLDSIWPLIGMMEWCITTITTAMRSIILLGGQTEYSTIDLEEYLERPSSIIILIQPEYRQLVIKILSQLNQLIGFLDKLDGPILQPETKVLPPPLKRDAMATILARDRIRDVAYRNGMDLIEWGKALERVSTKDIPEESISSSLYNLSLIPLEDHLSKIINDLPNSSEMFLSVTQSSLGDTSTTLYDSITYLPIATSTHSIVNGRKRISCERCLNSTEELTRPTDINAIAGGVSSNSPWNEWKDSFKEHCLCGGNWVREKSIK</sequence>
<dbReference type="RefSeq" id="XP_066084792.1">
    <property type="nucleotide sequence ID" value="XM_066228695.1"/>
</dbReference>
<dbReference type="Proteomes" id="UP001358614">
    <property type="component" value="Chromosome 1"/>
</dbReference>
<dbReference type="AlphaFoldDB" id="A0AAX4KMV3"/>
<dbReference type="EMBL" id="CP144089">
    <property type="protein sequence ID" value="WWD06825.1"/>
    <property type="molecule type" value="Genomic_DNA"/>
</dbReference>
<organism evidence="1 2">
    <name type="scientific">Kwoniella europaea PYCC6329</name>
    <dbReference type="NCBI Taxonomy" id="1423913"/>
    <lineage>
        <taxon>Eukaryota</taxon>
        <taxon>Fungi</taxon>
        <taxon>Dikarya</taxon>
        <taxon>Basidiomycota</taxon>
        <taxon>Agaricomycotina</taxon>
        <taxon>Tremellomycetes</taxon>
        <taxon>Tremellales</taxon>
        <taxon>Cryptococcaceae</taxon>
        <taxon>Kwoniella</taxon>
    </lineage>
</organism>
<accession>A0AAX4KMV3</accession>
<protein>
    <recommendedName>
        <fullName evidence="3">Mediator of RNA polymerase II transcription subunit 16</fullName>
    </recommendedName>
</protein>
<reference evidence="1 2" key="1">
    <citation type="submission" date="2024-01" db="EMBL/GenBank/DDBJ databases">
        <title>Comparative genomics of Cryptococcus and Kwoniella reveals pathogenesis evolution and contrasting modes of karyotype evolution via chromosome fusion or intercentromeric recombination.</title>
        <authorList>
            <person name="Coelho M.A."/>
            <person name="David-Palma M."/>
            <person name="Shea T."/>
            <person name="Bowers K."/>
            <person name="McGinley-Smith S."/>
            <person name="Mohammad A.W."/>
            <person name="Gnirke A."/>
            <person name="Yurkov A.M."/>
            <person name="Nowrousian M."/>
            <person name="Sun S."/>
            <person name="Cuomo C.A."/>
            <person name="Heitman J."/>
        </authorList>
    </citation>
    <scope>NUCLEOTIDE SEQUENCE [LARGE SCALE GENOMIC DNA]</scope>
    <source>
        <strain evidence="1 2">PYCC6329</strain>
    </source>
</reference>
<evidence type="ECO:0008006" key="3">
    <source>
        <dbReference type="Google" id="ProtNLM"/>
    </source>
</evidence>
<dbReference type="CDD" id="cd22541">
    <property type="entry name" value="SP5_N"/>
    <property type="match status" value="1"/>
</dbReference>
<evidence type="ECO:0000313" key="2">
    <source>
        <dbReference type="Proteomes" id="UP001358614"/>
    </source>
</evidence>
<name>A0AAX4KMV3_9TREE</name>
<evidence type="ECO:0000313" key="1">
    <source>
        <dbReference type="EMBL" id="WWD06825.1"/>
    </source>
</evidence>
<keyword evidence="2" id="KW-1185">Reference proteome</keyword>